<dbReference type="Proteomes" id="UP000198211">
    <property type="component" value="Unassembled WGS sequence"/>
</dbReference>
<gene>
    <name evidence="1" type="ORF">PHMEG_00029824</name>
</gene>
<organism evidence="1 2">
    <name type="scientific">Phytophthora megakarya</name>
    <dbReference type="NCBI Taxonomy" id="4795"/>
    <lineage>
        <taxon>Eukaryota</taxon>
        <taxon>Sar</taxon>
        <taxon>Stramenopiles</taxon>
        <taxon>Oomycota</taxon>
        <taxon>Peronosporomycetes</taxon>
        <taxon>Peronosporales</taxon>
        <taxon>Peronosporaceae</taxon>
        <taxon>Phytophthora</taxon>
    </lineage>
</organism>
<name>A0A225V289_9STRA</name>
<keyword evidence="2" id="KW-1185">Reference proteome</keyword>
<reference evidence="2" key="1">
    <citation type="submission" date="2017-03" db="EMBL/GenBank/DDBJ databases">
        <title>Phytopthora megakarya and P. palmivora, two closely related causual agents of cacao black pod achieved similar genome size and gene model numbers by different mechanisms.</title>
        <authorList>
            <person name="Ali S."/>
            <person name="Shao J."/>
            <person name="Larry D.J."/>
            <person name="Kronmiller B."/>
            <person name="Shen D."/>
            <person name="Strem M.D."/>
            <person name="Melnick R.L."/>
            <person name="Guiltinan M.J."/>
            <person name="Tyler B.M."/>
            <person name="Meinhardt L.W."/>
            <person name="Bailey B.A."/>
        </authorList>
    </citation>
    <scope>NUCLEOTIDE SEQUENCE [LARGE SCALE GENOMIC DNA]</scope>
    <source>
        <strain evidence="2">zdho120</strain>
    </source>
</reference>
<evidence type="ECO:0000313" key="1">
    <source>
        <dbReference type="EMBL" id="OWY99213.1"/>
    </source>
</evidence>
<accession>A0A225V289</accession>
<evidence type="ECO:0000313" key="2">
    <source>
        <dbReference type="Proteomes" id="UP000198211"/>
    </source>
</evidence>
<proteinExistence type="predicted"/>
<comment type="caution">
    <text evidence="1">The sequence shown here is derived from an EMBL/GenBank/DDBJ whole genome shotgun (WGS) entry which is preliminary data.</text>
</comment>
<dbReference type="AlphaFoldDB" id="A0A225V289"/>
<sequence>MKFPPATANAVTQSFGFPDYAPHLAGDEDVQALRERWDPVAFKELMDTKLLGRHV</sequence>
<dbReference type="OrthoDB" id="126669at2759"/>
<dbReference type="EMBL" id="NBNE01008697">
    <property type="protein sequence ID" value="OWY99213.1"/>
    <property type="molecule type" value="Genomic_DNA"/>
</dbReference>
<protein>
    <submittedName>
        <fullName evidence="1">Uncharacterized protein</fullName>
    </submittedName>
</protein>